<dbReference type="RefSeq" id="WP_065439078.1">
    <property type="nucleotide sequence ID" value="NZ_BCYD01000044.1"/>
</dbReference>
<dbReference type="EMBL" id="QSWD01000002">
    <property type="protein sequence ID" value="RGP03623.1"/>
    <property type="molecule type" value="Genomic_DNA"/>
</dbReference>
<dbReference type="AlphaFoldDB" id="A0A3E5HP53"/>
<protein>
    <submittedName>
        <fullName evidence="1">Uncharacterized protein</fullName>
    </submittedName>
</protein>
<comment type="caution">
    <text evidence="1">The sequence shown here is derived from an EMBL/GenBank/DDBJ whole genome shotgun (WGS) entry which is preliminary data.</text>
</comment>
<organism evidence="1 2">
    <name type="scientific">Bifidobacterium pseudocatenulatum</name>
    <dbReference type="NCBI Taxonomy" id="28026"/>
    <lineage>
        <taxon>Bacteria</taxon>
        <taxon>Bacillati</taxon>
        <taxon>Actinomycetota</taxon>
        <taxon>Actinomycetes</taxon>
        <taxon>Bifidobacteriales</taxon>
        <taxon>Bifidobacteriaceae</taxon>
        <taxon>Bifidobacterium</taxon>
    </lineage>
</organism>
<evidence type="ECO:0000313" key="1">
    <source>
        <dbReference type="EMBL" id="RGP03623.1"/>
    </source>
</evidence>
<gene>
    <name evidence="1" type="ORF">DXA79_03835</name>
</gene>
<name>A0A3E5HP53_BIFPS</name>
<accession>A0A3E5HP53</accession>
<reference evidence="1 2" key="1">
    <citation type="submission" date="2018-08" db="EMBL/GenBank/DDBJ databases">
        <title>A genome reference for cultivated species of the human gut microbiota.</title>
        <authorList>
            <person name="Zou Y."/>
            <person name="Xue W."/>
            <person name="Luo G."/>
        </authorList>
    </citation>
    <scope>NUCLEOTIDE SEQUENCE [LARGE SCALE GENOMIC DNA]</scope>
    <source>
        <strain evidence="1 2">OF05-12</strain>
    </source>
</reference>
<proteinExistence type="predicted"/>
<sequence length="119" mass="12668">MSFPIQTLVVNPVGEEKHTVGPLDAQVRLVNTDGTDFSAGSRAYELQAAGEDTLGAVKRFAPEQTLGNVDDNIAKAAAAAPTKDEYDKLVTAFNTLAKQFNDLVAGFEASGMIKLPEKK</sequence>
<evidence type="ECO:0000313" key="2">
    <source>
        <dbReference type="Proteomes" id="UP000261031"/>
    </source>
</evidence>
<dbReference type="Proteomes" id="UP000261031">
    <property type="component" value="Unassembled WGS sequence"/>
</dbReference>